<dbReference type="Gene3D" id="1.10.10.60">
    <property type="entry name" value="Homeodomain-like"/>
    <property type="match status" value="2"/>
</dbReference>
<dbReference type="AlphaFoldDB" id="D9TTJ1"/>
<dbReference type="PANTHER" id="PTHR43280:SF2">
    <property type="entry name" value="HTH-TYPE TRANSCRIPTIONAL REGULATOR EXSA"/>
    <property type="match status" value="1"/>
</dbReference>
<dbReference type="EMBL" id="CP002171">
    <property type="protein sequence ID" value="ADL68248.1"/>
    <property type="molecule type" value="Genomic_DNA"/>
</dbReference>
<sequence length="295" mass="34696">MEYKYELIKNDDNLPIKIIFHTSDDAQLVPRHWHESIEISYVLSGKIDDIYIDGIHYTSEQGDIVLINSNAIHSFSVVQGKNRKAVTFFISYEFLKTNYPDIDQIAFDCVSIDQNDEHKIKIFNELRENLDSIIRAFSNLRDDSLAHIKVIGLSYELIYLLLKNFKISKKSFGEIKTKKYLDRLTEITNYIKENYSQDLSIDIISAKFNLSPEYLSRFFKKYMGMTIHNYINTVRLEKSYRDLMNTDQSITEIALEHGFPNEKSFNKVFKTFYNITPNQYRKKIKALKSVIKTEN</sequence>
<dbReference type="OrthoDB" id="9791615at2"/>
<feature type="domain" description="HTH araC/xylS-type" evidence="4">
    <location>
        <begin position="185"/>
        <end position="283"/>
    </location>
</feature>
<proteinExistence type="predicted"/>
<dbReference type="InterPro" id="IPR014710">
    <property type="entry name" value="RmlC-like_jellyroll"/>
</dbReference>
<evidence type="ECO:0000313" key="5">
    <source>
        <dbReference type="EMBL" id="ADL68248.1"/>
    </source>
</evidence>
<dbReference type="Gene3D" id="2.60.120.10">
    <property type="entry name" value="Jelly Rolls"/>
    <property type="match status" value="1"/>
</dbReference>
<keyword evidence="3" id="KW-0804">Transcription</keyword>
<dbReference type="PROSITE" id="PS01124">
    <property type="entry name" value="HTH_ARAC_FAMILY_2"/>
    <property type="match status" value="1"/>
</dbReference>
<dbReference type="SUPFAM" id="SSF51182">
    <property type="entry name" value="RmlC-like cupins"/>
    <property type="match status" value="1"/>
</dbReference>
<keyword evidence="6" id="KW-1185">Reference proteome</keyword>
<dbReference type="KEGG" id="ttm:Tthe_0693"/>
<keyword evidence="1" id="KW-0805">Transcription regulation</keyword>
<dbReference type="InterPro" id="IPR009057">
    <property type="entry name" value="Homeodomain-like_sf"/>
</dbReference>
<dbReference type="STRING" id="580327.Tthe_0693"/>
<dbReference type="HOGENOM" id="CLU_000445_88_3_9"/>
<dbReference type="RefSeq" id="WP_013297223.1">
    <property type="nucleotide sequence ID" value="NC_014410.1"/>
</dbReference>
<dbReference type="InterPro" id="IPR020449">
    <property type="entry name" value="Tscrpt_reg_AraC-type_HTH"/>
</dbReference>
<dbReference type="PANTHER" id="PTHR43280">
    <property type="entry name" value="ARAC-FAMILY TRANSCRIPTIONAL REGULATOR"/>
    <property type="match status" value="1"/>
</dbReference>
<dbReference type="PRINTS" id="PR00032">
    <property type="entry name" value="HTHARAC"/>
</dbReference>
<organism evidence="5 6">
    <name type="scientific">Thermoanaerobacterium thermosaccharolyticum (strain ATCC 7956 / DSM 571 / NCIMB 9385 / NCA 3814 / NCTC 13789 / WDCM 00135 / 2032)</name>
    <name type="common">Clostridium thermosaccharolyticum</name>
    <dbReference type="NCBI Taxonomy" id="580327"/>
    <lineage>
        <taxon>Bacteria</taxon>
        <taxon>Bacillati</taxon>
        <taxon>Bacillota</taxon>
        <taxon>Clostridia</taxon>
        <taxon>Thermoanaerobacterales</taxon>
        <taxon>Thermoanaerobacteraceae</taxon>
        <taxon>Thermoanaerobacterium</taxon>
    </lineage>
</organism>
<accession>D9TTJ1</accession>
<evidence type="ECO:0000256" key="2">
    <source>
        <dbReference type="ARBA" id="ARBA00023125"/>
    </source>
</evidence>
<dbReference type="GO" id="GO:0043565">
    <property type="term" value="F:sequence-specific DNA binding"/>
    <property type="evidence" value="ECO:0007669"/>
    <property type="project" value="InterPro"/>
</dbReference>
<gene>
    <name evidence="5" type="ordered locus">Tthe_0693</name>
</gene>
<evidence type="ECO:0000256" key="1">
    <source>
        <dbReference type="ARBA" id="ARBA00023015"/>
    </source>
</evidence>
<evidence type="ECO:0000259" key="4">
    <source>
        <dbReference type="PROSITE" id="PS01124"/>
    </source>
</evidence>
<dbReference type="InterPro" id="IPR013096">
    <property type="entry name" value="Cupin_2"/>
</dbReference>
<dbReference type="Pfam" id="PF12833">
    <property type="entry name" value="HTH_18"/>
    <property type="match status" value="1"/>
</dbReference>
<dbReference type="InterPro" id="IPR011051">
    <property type="entry name" value="RmlC_Cupin_sf"/>
</dbReference>
<dbReference type="CDD" id="cd02208">
    <property type="entry name" value="cupin_RmlC-like"/>
    <property type="match status" value="1"/>
</dbReference>
<reference evidence="5 6" key="1">
    <citation type="submission" date="2010-08" db="EMBL/GenBank/DDBJ databases">
        <title>Complete sequence of Thermoanaerobacterium thermosaccharolyticum DSM 571.</title>
        <authorList>
            <consortium name="US DOE Joint Genome Institute"/>
            <person name="Lucas S."/>
            <person name="Copeland A."/>
            <person name="Lapidus A."/>
            <person name="Cheng J.-F."/>
            <person name="Bruce D."/>
            <person name="Goodwin L."/>
            <person name="Pitluck S."/>
            <person name="Teshima H."/>
            <person name="Detter J.C."/>
            <person name="Han C."/>
            <person name="Tapia R."/>
            <person name="Land M."/>
            <person name="Hauser L."/>
            <person name="Chang Y.-J."/>
            <person name="Jeffries C."/>
            <person name="Kyrpides N."/>
            <person name="Ivanova N."/>
            <person name="Mikhailova N."/>
            <person name="Hemme C.L."/>
            <person name="Woyke T."/>
        </authorList>
    </citation>
    <scope>NUCLEOTIDE SEQUENCE [LARGE SCALE GENOMIC DNA]</scope>
    <source>
        <strain evidence="6">ATCC 7956 / DSM 571 / NCIMB 9385 / NCA 3814 / NCTC 13789 / WDCM 00135 / 2032</strain>
    </source>
</reference>
<dbReference type="InterPro" id="IPR018060">
    <property type="entry name" value="HTH_AraC"/>
</dbReference>
<name>D9TTJ1_THETC</name>
<evidence type="ECO:0000313" key="6">
    <source>
        <dbReference type="Proteomes" id="UP000001626"/>
    </source>
</evidence>
<dbReference type="GeneID" id="93863577"/>
<dbReference type="GO" id="GO:0003700">
    <property type="term" value="F:DNA-binding transcription factor activity"/>
    <property type="evidence" value="ECO:0007669"/>
    <property type="project" value="InterPro"/>
</dbReference>
<dbReference type="SMART" id="SM00342">
    <property type="entry name" value="HTH_ARAC"/>
    <property type="match status" value="1"/>
</dbReference>
<evidence type="ECO:0000256" key="3">
    <source>
        <dbReference type="ARBA" id="ARBA00023163"/>
    </source>
</evidence>
<dbReference type="eggNOG" id="COG2207">
    <property type="taxonomic scope" value="Bacteria"/>
</dbReference>
<dbReference type="Pfam" id="PF07883">
    <property type="entry name" value="Cupin_2"/>
    <property type="match status" value="1"/>
</dbReference>
<protein>
    <submittedName>
        <fullName evidence="5">Transcriptional regulator, AraC family</fullName>
    </submittedName>
</protein>
<dbReference type="Proteomes" id="UP000001626">
    <property type="component" value="Chromosome"/>
</dbReference>
<keyword evidence="2" id="KW-0238">DNA-binding</keyword>
<dbReference type="SUPFAM" id="SSF46689">
    <property type="entry name" value="Homeodomain-like"/>
    <property type="match status" value="2"/>
</dbReference>